<dbReference type="PANTHER" id="PTHR43794:SF11">
    <property type="entry name" value="AMIDOHYDROLASE-RELATED DOMAIN-CONTAINING PROTEIN"/>
    <property type="match status" value="1"/>
</dbReference>
<reference evidence="3 4" key="1">
    <citation type="submission" date="2016-11" db="EMBL/GenBank/DDBJ databases">
        <authorList>
            <person name="Jaros S."/>
            <person name="Januszkiewicz K."/>
            <person name="Wedrychowicz H."/>
        </authorList>
    </citation>
    <scope>NUCLEOTIDE SEQUENCE [LARGE SCALE GENOMIC DNA]</scope>
    <source>
        <strain evidence="3 4">DSM 27406</strain>
    </source>
</reference>
<dbReference type="Proteomes" id="UP000184420">
    <property type="component" value="Unassembled WGS sequence"/>
</dbReference>
<evidence type="ECO:0000313" key="4">
    <source>
        <dbReference type="Proteomes" id="UP000184420"/>
    </source>
</evidence>
<dbReference type="AlphaFoldDB" id="A0A1M7DX37"/>
<feature type="domain" description="Amidohydrolase-related" evidence="2">
    <location>
        <begin position="51"/>
        <end position="367"/>
    </location>
</feature>
<evidence type="ECO:0000313" key="3">
    <source>
        <dbReference type="EMBL" id="SHL84075.1"/>
    </source>
</evidence>
<evidence type="ECO:0000259" key="2">
    <source>
        <dbReference type="Pfam" id="PF01979"/>
    </source>
</evidence>
<dbReference type="InterPro" id="IPR032466">
    <property type="entry name" value="Metal_Hydrolase"/>
</dbReference>
<organism evidence="3 4">
    <name type="scientific">Chitinophaga jiangningensis</name>
    <dbReference type="NCBI Taxonomy" id="1419482"/>
    <lineage>
        <taxon>Bacteria</taxon>
        <taxon>Pseudomonadati</taxon>
        <taxon>Bacteroidota</taxon>
        <taxon>Chitinophagia</taxon>
        <taxon>Chitinophagales</taxon>
        <taxon>Chitinophagaceae</taxon>
        <taxon>Chitinophaga</taxon>
    </lineage>
</organism>
<dbReference type="PANTHER" id="PTHR43794">
    <property type="entry name" value="AMINOHYDROLASE SSNA-RELATED"/>
    <property type="match status" value="1"/>
</dbReference>
<protein>
    <submittedName>
        <fullName evidence="3">Cytosine/adenosine deaminase</fullName>
    </submittedName>
</protein>
<dbReference type="EMBL" id="FRBL01000005">
    <property type="protein sequence ID" value="SHL84075.1"/>
    <property type="molecule type" value="Genomic_DNA"/>
</dbReference>
<proteinExistence type="predicted"/>
<dbReference type="GO" id="GO:0016787">
    <property type="term" value="F:hydrolase activity"/>
    <property type="evidence" value="ECO:0007669"/>
    <property type="project" value="UniProtKB-KW"/>
</dbReference>
<gene>
    <name evidence="3" type="ORF">SAMN05444266_105179</name>
</gene>
<dbReference type="Pfam" id="PF01979">
    <property type="entry name" value="Amidohydro_1"/>
    <property type="match status" value="1"/>
</dbReference>
<keyword evidence="4" id="KW-1185">Reference proteome</keyword>
<name>A0A1M7DX37_9BACT</name>
<dbReference type="Gene3D" id="3.20.20.140">
    <property type="entry name" value="Metal-dependent hydrolases"/>
    <property type="match status" value="1"/>
</dbReference>
<dbReference type="SUPFAM" id="SSF51556">
    <property type="entry name" value="Metallo-dependent hydrolases"/>
    <property type="match status" value="1"/>
</dbReference>
<evidence type="ECO:0000256" key="1">
    <source>
        <dbReference type="ARBA" id="ARBA00022801"/>
    </source>
</evidence>
<accession>A0A1M7DX37</accession>
<sequence>MKQIKLKGKDIFDGHRFLGENKVLILDETGVVTGIPDDSSAGENVQEVDGILLPGFVNTHCHLELSHMKGVIPEKTGLPSFLTQVMQLRGNGANNQEAAMASAAKAMWEAGISAVGDISNGNISLEQKQNSPLYFHTFVECMGVADAGADSRYDYSMGVLEAFRQINGRLHQCSLVPHAPYSVSKTLFAKLASTPKNTPVSIHNQESAAENQLYNSKSGDFMAFYETFKMDISGFQASGTNSLEAYLPYFSGQKILLVHNTFSNEQDIRFAQSQPLETWWCLCPNANLYIENRLPDIALLRKMQCNIAIGTDSLASNHQLSVWEEVKTIREHFPDIPLEEVLQWATSNGAAALGIGNTYGSFTPGTRPGVLLLTENITRLI</sequence>
<keyword evidence="1" id="KW-0378">Hydrolase</keyword>
<dbReference type="STRING" id="1419482.SAMN05444266_105179"/>
<dbReference type="InterPro" id="IPR006680">
    <property type="entry name" value="Amidohydro-rel"/>
</dbReference>
<dbReference type="RefSeq" id="WP_178372139.1">
    <property type="nucleotide sequence ID" value="NZ_FRBL01000005.1"/>
</dbReference>
<dbReference type="InterPro" id="IPR050287">
    <property type="entry name" value="MTA/SAH_deaminase"/>
</dbReference>